<comment type="caution">
    <text evidence="9">The sequence shown here is derived from an EMBL/GenBank/DDBJ whole genome shotgun (WGS) entry which is preliminary data.</text>
</comment>
<evidence type="ECO:0000256" key="7">
    <source>
        <dbReference type="PROSITE-ProRule" id="PRU00333"/>
    </source>
</evidence>
<dbReference type="InterPro" id="IPR003726">
    <property type="entry name" value="HCY_dom"/>
</dbReference>
<evidence type="ECO:0000313" key="9">
    <source>
        <dbReference type="EMBL" id="MEE2566077.1"/>
    </source>
</evidence>
<evidence type="ECO:0000256" key="3">
    <source>
        <dbReference type="ARBA" id="ARBA00022679"/>
    </source>
</evidence>
<organism evidence="9 10">
    <name type="scientific">Hyphobacterium marinum</name>
    <dbReference type="NCBI Taxonomy" id="3116574"/>
    <lineage>
        <taxon>Bacteria</taxon>
        <taxon>Pseudomonadati</taxon>
        <taxon>Pseudomonadota</taxon>
        <taxon>Alphaproteobacteria</taxon>
        <taxon>Maricaulales</taxon>
        <taxon>Maricaulaceae</taxon>
        <taxon>Hyphobacterium</taxon>
    </lineage>
</organism>
<dbReference type="InterPro" id="IPR036589">
    <property type="entry name" value="HCY_dom_sf"/>
</dbReference>
<accession>A0ABU7LX00</accession>
<feature type="binding site" evidence="7">
    <location>
        <position position="310"/>
    </location>
    <ligand>
        <name>Zn(2+)</name>
        <dbReference type="ChEBI" id="CHEBI:29105"/>
    </ligand>
</feature>
<keyword evidence="3 7" id="KW-0808">Transferase</keyword>
<evidence type="ECO:0000256" key="6">
    <source>
        <dbReference type="ARBA" id="ARBA00023285"/>
    </source>
</evidence>
<dbReference type="EMBL" id="JAZDRO010000002">
    <property type="protein sequence ID" value="MEE2566077.1"/>
    <property type="molecule type" value="Genomic_DNA"/>
</dbReference>
<dbReference type="InterPro" id="IPR050554">
    <property type="entry name" value="Met_Synthase/Corrinoid"/>
</dbReference>
<comment type="similarity">
    <text evidence="1">Belongs to the vitamin-B12 dependent methionine synthase family.</text>
</comment>
<evidence type="ECO:0000256" key="4">
    <source>
        <dbReference type="ARBA" id="ARBA00022691"/>
    </source>
</evidence>
<reference evidence="9 10" key="1">
    <citation type="submission" date="2024-01" db="EMBL/GenBank/DDBJ databases">
        <title>Hyphobacterium bacterium isolated from marine sediment.</title>
        <authorList>
            <person name="Zhao S."/>
        </authorList>
    </citation>
    <scope>NUCLEOTIDE SEQUENCE [LARGE SCALE GENOMIC DNA]</scope>
    <source>
        <strain evidence="9 10">Y60-23</strain>
    </source>
</reference>
<keyword evidence="7" id="KW-0862">Zinc</keyword>
<sequence>MTRSERIGALRAAARDRIVILDGPKGTEIQGLNLSEADFRGDRFATHNQDVKGDNDILNLTRPDAVADIHRDYARAGAEIMSTNTFNANAISQEDYGLSAHAYDINRAGAEIARQVADEFSEPGKPRWVAGAMGPTSRTLSLSPDVNRPEFRAATFDEMVAMYTETARGLVDGGADYLLIETVFDTLNAKAAIAAVRDLEAETGETIPMALSMTVVDMSGRNLSGQTVEAFWNSVRHANPLSVGLNCALGAEQMRPYAAALSRVADTLVHVYPNAGLPNDLGGYDETPETTSGHLGEWAKSGLFNIVGGCCGTTPNHIAAIAAAVKGQRVRTIPQRPRSMRLSGLEPFELAS</sequence>
<evidence type="ECO:0000256" key="2">
    <source>
        <dbReference type="ARBA" id="ARBA00022603"/>
    </source>
</evidence>
<keyword evidence="6" id="KW-0170">Cobalt</keyword>
<keyword evidence="2 7" id="KW-0489">Methyltransferase</keyword>
<keyword evidence="5 7" id="KW-0479">Metal-binding</keyword>
<feature type="binding site" evidence="7">
    <location>
        <position position="311"/>
    </location>
    <ligand>
        <name>Zn(2+)</name>
        <dbReference type="ChEBI" id="CHEBI:29105"/>
    </ligand>
</feature>
<evidence type="ECO:0000256" key="1">
    <source>
        <dbReference type="ARBA" id="ARBA00010398"/>
    </source>
</evidence>
<dbReference type="Proteomes" id="UP001310692">
    <property type="component" value="Unassembled WGS sequence"/>
</dbReference>
<dbReference type="PANTHER" id="PTHR45833:SF1">
    <property type="entry name" value="METHIONINE SYNTHASE"/>
    <property type="match status" value="1"/>
</dbReference>
<dbReference type="Pfam" id="PF02574">
    <property type="entry name" value="S-methyl_trans"/>
    <property type="match status" value="1"/>
</dbReference>
<gene>
    <name evidence="9" type="ORF">V0U35_05235</name>
</gene>
<name>A0ABU7LX00_9PROT</name>
<dbReference type="Gene3D" id="3.20.20.330">
    <property type="entry name" value="Homocysteine-binding-like domain"/>
    <property type="match status" value="1"/>
</dbReference>
<dbReference type="PANTHER" id="PTHR45833">
    <property type="entry name" value="METHIONINE SYNTHASE"/>
    <property type="match status" value="1"/>
</dbReference>
<dbReference type="SUPFAM" id="SSF82282">
    <property type="entry name" value="Homocysteine S-methyltransferase"/>
    <property type="match status" value="1"/>
</dbReference>
<evidence type="ECO:0000256" key="5">
    <source>
        <dbReference type="ARBA" id="ARBA00022723"/>
    </source>
</evidence>
<feature type="domain" description="Hcy-binding" evidence="8">
    <location>
        <begin position="7"/>
        <end position="325"/>
    </location>
</feature>
<proteinExistence type="inferred from homology"/>
<keyword evidence="10" id="KW-1185">Reference proteome</keyword>
<keyword evidence="4" id="KW-0949">S-adenosyl-L-methionine</keyword>
<comment type="cofactor">
    <cofactor evidence="7">
        <name>Zn(2+)</name>
        <dbReference type="ChEBI" id="CHEBI:29105"/>
    </cofactor>
</comment>
<feature type="binding site" evidence="7">
    <location>
        <position position="247"/>
    </location>
    <ligand>
        <name>Zn(2+)</name>
        <dbReference type="ChEBI" id="CHEBI:29105"/>
    </ligand>
</feature>
<evidence type="ECO:0000313" key="10">
    <source>
        <dbReference type="Proteomes" id="UP001310692"/>
    </source>
</evidence>
<protein>
    <submittedName>
        <fullName evidence="9">Homocysteine S-methyltransferase family protein</fullName>
    </submittedName>
</protein>
<evidence type="ECO:0000259" key="8">
    <source>
        <dbReference type="PROSITE" id="PS50970"/>
    </source>
</evidence>
<dbReference type="PROSITE" id="PS50970">
    <property type="entry name" value="HCY"/>
    <property type="match status" value="1"/>
</dbReference>